<dbReference type="RefSeq" id="XP_002784138.1">
    <property type="nucleotide sequence ID" value="XM_002784092.1"/>
</dbReference>
<dbReference type="Gene3D" id="4.10.1000.10">
    <property type="entry name" value="Zinc finger, CCCH-type"/>
    <property type="match status" value="3"/>
</dbReference>
<evidence type="ECO:0000259" key="7">
    <source>
        <dbReference type="PROSITE" id="PS50103"/>
    </source>
</evidence>
<keyword evidence="1 5" id="KW-0479">Metal-binding</keyword>
<dbReference type="OMA" id="SKTRMCR"/>
<dbReference type="SMART" id="SM00356">
    <property type="entry name" value="ZnF_C3H1"/>
    <property type="match status" value="3"/>
</dbReference>
<feature type="domain" description="C3H1-type" evidence="7">
    <location>
        <begin position="59"/>
        <end position="87"/>
    </location>
</feature>
<evidence type="ECO:0000313" key="9">
    <source>
        <dbReference type="Proteomes" id="UP000007800"/>
    </source>
</evidence>
<dbReference type="InParanoid" id="C5KH72"/>
<evidence type="ECO:0000313" key="8">
    <source>
        <dbReference type="EMBL" id="EER15934.1"/>
    </source>
</evidence>
<dbReference type="OrthoDB" id="415459at2759"/>
<feature type="compositionally biased region" description="Low complexity" evidence="6">
    <location>
        <begin position="151"/>
        <end position="167"/>
    </location>
</feature>
<dbReference type="InterPro" id="IPR045877">
    <property type="entry name" value="ZFP36-like"/>
</dbReference>
<keyword evidence="4 5" id="KW-0862">Zinc</keyword>
<feature type="region of interest" description="Disordered" evidence="6">
    <location>
        <begin position="145"/>
        <end position="192"/>
    </location>
</feature>
<dbReference type="PROSITE" id="PS50103">
    <property type="entry name" value="ZF_C3H1"/>
    <property type="match status" value="3"/>
</dbReference>
<dbReference type="Pfam" id="PF00642">
    <property type="entry name" value="zf-CCCH"/>
    <property type="match status" value="1"/>
</dbReference>
<dbReference type="GO" id="GO:0008270">
    <property type="term" value="F:zinc ion binding"/>
    <property type="evidence" value="ECO:0007669"/>
    <property type="project" value="UniProtKB-KW"/>
</dbReference>
<feature type="zinc finger region" description="C3H1-type" evidence="5">
    <location>
        <begin position="59"/>
        <end position="87"/>
    </location>
</feature>
<feature type="domain" description="C3H1-type" evidence="7">
    <location>
        <begin position="24"/>
        <end position="51"/>
    </location>
</feature>
<dbReference type="PANTHER" id="PTHR12547">
    <property type="entry name" value="CCCH ZINC FINGER/TIS11-RELATED"/>
    <property type="match status" value="1"/>
</dbReference>
<feature type="zinc finger region" description="C3H1-type" evidence="5">
    <location>
        <begin position="95"/>
        <end position="122"/>
    </location>
</feature>
<dbReference type="PANTHER" id="PTHR12547:SF18">
    <property type="entry name" value="PROTEIN TIS11"/>
    <property type="match status" value="1"/>
</dbReference>
<evidence type="ECO:0000256" key="3">
    <source>
        <dbReference type="ARBA" id="ARBA00022771"/>
    </source>
</evidence>
<evidence type="ECO:0000256" key="4">
    <source>
        <dbReference type="ARBA" id="ARBA00022833"/>
    </source>
</evidence>
<keyword evidence="2" id="KW-0677">Repeat</keyword>
<keyword evidence="3 5" id="KW-0863">Zinc-finger</keyword>
<dbReference type="AlphaFoldDB" id="C5KH72"/>
<keyword evidence="9" id="KW-1185">Reference proteome</keyword>
<gene>
    <name evidence="8" type="ORF">Pmar_PMAR003392</name>
</gene>
<protein>
    <recommendedName>
        <fullName evidence="7">C3H1-type domain-containing protein</fullName>
    </recommendedName>
</protein>
<dbReference type="InterPro" id="IPR000571">
    <property type="entry name" value="Znf_CCCH"/>
</dbReference>
<dbReference type="InterPro" id="IPR036855">
    <property type="entry name" value="Znf_CCCH_sf"/>
</dbReference>
<evidence type="ECO:0000256" key="2">
    <source>
        <dbReference type="ARBA" id="ARBA00022737"/>
    </source>
</evidence>
<organism evidence="9">
    <name type="scientific">Perkinsus marinus (strain ATCC 50983 / TXsc)</name>
    <dbReference type="NCBI Taxonomy" id="423536"/>
    <lineage>
        <taxon>Eukaryota</taxon>
        <taxon>Sar</taxon>
        <taxon>Alveolata</taxon>
        <taxon>Perkinsozoa</taxon>
        <taxon>Perkinsea</taxon>
        <taxon>Perkinsida</taxon>
        <taxon>Perkinsidae</taxon>
        <taxon>Perkinsus</taxon>
    </lineage>
</organism>
<evidence type="ECO:0000256" key="1">
    <source>
        <dbReference type="ARBA" id="ARBA00022723"/>
    </source>
</evidence>
<dbReference type="EMBL" id="GG673069">
    <property type="protein sequence ID" value="EER15934.1"/>
    <property type="molecule type" value="Genomic_DNA"/>
</dbReference>
<sequence length="292" mass="32370">MTSVPRKSLDNASDAWHDRYRNQFYKTEMCRFMLNGGCNKGSACSHAHFKEELRAKPDLSKTRMCRSLLQNGACTNRKRCPYAHDIRQVRSTNAFFKTKVCSFYESGFCKLGSKCRYAHGQSELTPGVPSDADGEGVVINHSKVQPLLDRSGAPSSSVVSSASTAPSDIDHDHQVSARDTPTGGKRCHSEDLGSSHERELDVCDYNAFSYSRQSGWFPNYPGYHFLYQVNAPSLCTEALPNQAMYLPFPVTPLYANTDSDRTVITPVAAPYLMPYGTYGYVPVTQSGGYYSG</sequence>
<name>C5KH72_PERM5</name>
<dbReference type="Proteomes" id="UP000007800">
    <property type="component" value="Unassembled WGS sequence"/>
</dbReference>
<dbReference type="GeneID" id="9060846"/>
<dbReference type="SUPFAM" id="SSF90229">
    <property type="entry name" value="CCCH zinc finger"/>
    <property type="match status" value="3"/>
</dbReference>
<evidence type="ECO:0000256" key="5">
    <source>
        <dbReference type="PROSITE-ProRule" id="PRU00723"/>
    </source>
</evidence>
<dbReference type="GO" id="GO:0003729">
    <property type="term" value="F:mRNA binding"/>
    <property type="evidence" value="ECO:0007669"/>
    <property type="project" value="InterPro"/>
</dbReference>
<evidence type="ECO:0000256" key="6">
    <source>
        <dbReference type="SAM" id="MobiDB-lite"/>
    </source>
</evidence>
<feature type="domain" description="C3H1-type" evidence="7">
    <location>
        <begin position="95"/>
        <end position="122"/>
    </location>
</feature>
<feature type="zinc finger region" description="C3H1-type" evidence="5">
    <location>
        <begin position="24"/>
        <end position="51"/>
    </location>
</feature>
<reference evidence="8 9" key="1">
    <citation type="submission" date="2008-07" db="EMBL/GenBank/DDBJ databases">
        <authorList>
            <person name="El-Sayed N."/>
            <person name="Caler E."/>
            <person name="Inman J."/>
            <person name="Amedeo P."/>
            <person name="Hass B."/>
            <person name="Wortman J."/>
        </authorList>
    </citation>
    <scope>NUCLEOTIDE SEQUENCE [LARGE SCALE GENOMIC DNA]</scope>
    <source>
        <strain evidence="9">ATCC 50983 / TXsc</strain>
    </source>
</reference>
<proteinExistence type="predicted"/>
<accession>C5KH72</accession>